<dbReference type="PANTHER" id="PTHR43133">
    <property type="entry name" value="RNA POLYMERASE ECF-TYPE SIGMA FACTO"/>
    <property type="match status" value="1"/>
</dbReference>
<dbReference type="InterPro" id="IPR036388">
    <property type="entry name" value="WH-like_DNA-bd_sf"/>
</dbReference>
<dbReference type="Pfam" id="PF04542">
    <property type="entry name" value="Sigma70_r2"/>
    <property type="match status" value="1"/>
</dbReference>
<dbReference type="RefSeq" id="WP_136736954.1">
    <property type="nucleotide sequence ID" value="NZ_SWDB01000035.1"/>
</dbReference>
<keyword evidence="3" id="KW-0731">Sigma factor</keyword>
<dbReference type="InterPro" id="IPR039425">
    <property type="entry name" value="RNA_pol_sigma-70-like"/>
</dbReference>
<keyword evidence="2" id="KW-0805">Transcription regulation</keyword>
<dbReference type="Gene3D" id="1.10.1740.10">
    <property type="match status" value="1"/>
</dbReference>
<dbReference type="InterPro" id="IPR013249">
    <property type="entry name" value="RNA_pol_sigma70_r4_t2"/>
</dbReference>
<dbReference type="PANTHER" id="PTHR43133:SF8">
    <property type="entry name" value="RNA POLYMERASE SIGMA FACTOR HI_1459-RELATED"/>
    <property type="match status" value="1"/>
</dbReference>
<evidence type="ECO:0000256" key="2">
    <source>
        <dbReference type="ARBA" id="ARBA00023015"/>
    </source>
</evidence>
<proteinExistence type="inferred from homology"/>
<dbReference type="GO" id="GO:0016987">
    <property type="term" value="F:sigma factor activity"/>
    <property type="evidence" value="ECO:0007669"/>
    <property type="project" value="UniProtKB-KW"/>
</dbReference>
<evidence type="ECO:0000256" key="1">
    <source>
        <dbReference type="ARBA" id="ARBA00010641"/>
    </source>
</evidence>
<evidence type="ECO:0000256" key="4">
    <source>
        <dbReference type="ARBA" id="ARBA00023125"/>
    </source>
</evidence>
<dbReference type="SUPFAM" id="SSF88946">
    <property type="entry name" value="Sigma2 domain of RNA polymerase sigma factors"/>
    <property type="match status" value="1"/>
</dbReference>
<keyword evidence="5" id="KW-0804">Transcription</keyword>
<organism evidence="8 9">
    <name type="scientific">Thalassotalea mangrovi</name>
    <dbReference type="NCBI Taxonomy" id="2572245"/>
    <lineage>
        <taxon>Bacteria</taxon>
        <taxon>Pseudomonadati</taxon>
        <taxon>Pseudomonadota</taxon>
        <taxon>Gammaproteobacteria</taxon>
        <taxon>Alteromonadales</taxon>
        <taxon>Colwelliaceae</taxon>
        <taxon>Thalassotalea</taxon>
    </lineage>
</organism>
<comment type="similarity">
    <text evidence="1">Belongs to the sigma-70 factor family. ECF subfamily.</text>
</comment>
<evidence type="ECO:0000313" key="9">
    <source>
        <dbReference type="Proteomes" id="UP000307999"/>
    </source>
</evidence>
<dbReference type="OrthoDB" id="9782108at2"/>
<comment type="caution">
    <text evidence="8">The sequence shown here is derived from an EMBL/GenBank/DDBJ whole genome shotgun (WGS) entry which is preliminary data.</text>
</comment>
<name>A0A4U1B2A5_9GAMM</name>
<gene>
    <name evidence="8" type="ORF">E8M12_14325</name>
</gene>
<protein>
    <submittedName>
        <fullName evidence="8">Sigma-70 family RNA polymerase sigma factor</fullName>
    </submittedName>
</protein>
<dbReference type="Proteomes" id="UP000307999">
    <property type="component" value="Unassembled WGS sequence"/>
</dbReference>
<dbReference type="InterPro" id="IPR007627">
    <property type="entry name" value="RNA_pol_sigma70_r2"/>
</dbReference>
<reference evidence="8 9" key="1">
    <citation type="submission" date="2019-04" db="EMBL/GenBank/DDBJ databases">
        <title>Thalassotalea guangxiensis sp. nov., isolated from sediment of the coastal wetland.</title>
        <authorList>
            <person name="Zheng S."/>
            <person name="Zhang D."/>
        </authorList>
    </citation>
    <scope>NUCLEOTIDE SEQUENCE [LARGE SCALE GENOMIC DNA]</scope>
    <source>
        <strain evidence="8 9">ZS-4</strain>
    </source>
</reference>
<dbReference type="InterPro" id="IPR014284">
    <property type="entry name" value="RNA_pol_sigma-70_dom"/>
</dbReference>
<dbReference type="GO" id="GO:0003677">
    <property type="term" value="F:DNA binding"/>
    <property type="evidence" value="ECO:0007669"/>
    <property type="project" value="UniProtKB-KW"/>
</dbReference>
<sequence length="221" mass="25542">MTKISSLIKGWLNPALDAEQQMLAYSHNPEPALLNPLVEQFSDDLYHFLLAQSDVAMAEEILQLTWLKVMEKRQGFTEGNSVKSWLFTIARNTLIDELRRSQRWDFSDIDDAQNASFAEQCSLSHKSVEQLHNDREQQKLSDESFRALIHSLPLAQREAIVLQLEGFSIVDIAIITSEKTETIKSRLRYARQSLKKQFERINDNQCRDNHYVPVSGQEYLS</sequence>
<evidence type="ECO:0000256" key="3">
    <source>
        <dbReference type="ARBA" id="ARBA00023082"/>
    </source>
</evidence>
<dbReference type="GO" id="GO:0006352">
    <property type="term" value="P:DNA-templated transcription initiation"/>
    <property type="evidence" value="ECO:0007669"/>
    <property type="project" value="InterPro"/>
</dbReference>
<feature type="domain" description="RNA polymerase sigma-70 region 2" evidence="6">
    <location>
        <begin position="37"/>
        <end position="103"/>
    </location>
</feature>
<dbReference type="Gene3D" id="1.10.10.10">
    <property type="entry name" value="Winged helix-like DNA-binding domain superfamily/Winged helix DNA-binding domain"/>
    <property type="match status" value="1"/>
</dbReference>
<dbReference type="AlphaFoldDB" id="A0A4U1B2A5"/>
<dbReference type="Pfam" id="PF08281">
    <property type="entry name" value="Sigma70_r4_2"/>
    <property type="match status" value="1"/>
</dbReference>
<dbReference type="EMBL" id="SWDB01000035">
    <property type="protein sequence ID" value="TKB43643.1"/>
    <property type="molecule type" value="Genomic_DNA"/>
</dbReference>
<keyword evidence="4" id="KW-0238">DNA-binding</keyword>
<evidence type="ECO:0000259" key="7">
    <source>
        <dbReference type="Pfam" id="PF08281"/>
    </source>
</evidence>
<keyword evidence="9" id="KW-1185">Reference proteome</keyword>
<dbReference type="NCBIfam" id="TIGR02937">
    <property type="entry name" value="sigma70-ECF"/>
    <property type="match status" value="1"/>
</dbReference>
<dbReference type="InterPro" id="IPR013325">
    <property type="entry name" value="RNA_pol_sigma_r2"/>
</dbReference>
<dbReference type="SUPFAM" id="SSF88659">
    <property type="entry name" value="Sigma3 and sigma4 domains of RNA polymerase sigma factors"/>
    <property type="match status" value="1"/>
</dbReference>
<accession>A0A4U1B2A5</accession>
<evidence type="ECO:0000259" key="6">
    <source>
        <dbReference type="Pfam" id="PF04542"/>
    </source>
</evidence>
<dbReference type="InterPro" id="IPR013324">
    <property type="entry name" value="RNA_pol_sigma_r3/r4-like"/>
</dbReference>
<feature type="domain" description="RNA polymerase sigma factor 70 region 4 type 2" evidence="7">
    <location>
        <begin position="144"/>
        <end position="194"/>
    </location>
</feature>
<evidence type="ECO:0000256" key="5">
    <source>
        <dbReference type="ARBA" id="ARBA00023163"/>
    </source>
</evidence>
<evidence type="ECO:0000313" key="8">
    <source>
        <dbReference type="EMBL" id="TKB43643.1"/>
    </source>
</evidence>